<keyword evidence="2" id="KW-0238">DNA-binding</keyword>
<dbReference type="PROSITE" id="PS50932">
    <property type="entry name" value="HTH_LACI_2"/>
    <property type="match status" value="1"/>
</dbReference>
<dbReference type="SMART" id="SM00354">
    <property type="entry name" value="HTH_LACI"/>
    <property type="match status" value="1"/>
</dbReference>
<keyword evidence="3" id="KW-0804">Transcription</keyword>
<dbReference type="InterPro" id="IPR028082">
    <property type="entry name" value="Peripla_BP_I"/>
</dbReference>
<evidence type="ECO:0000256" key="1">
    <source>
        <dbReference type="ARBA" id="ARBA00023015"/>
    </source>
</evidence>
<gene>
    <name evidence="5" type="ORF">E4T21_15385</name>
</gene>
<dbReference type="Gene3D" id="1.10.260.40">
    <property type="entry name" value="lambda repressor-like DNA-binding domains"/>
    <property type="match status" value="1"/>
</dbReference>
<organism evidence="5 6">
    <name type="scientific">Halomonas binhaiensis</name>
    <dbReference type="NCBI Taxonomy" id="2562282"/>
    <lineage>
        <taxon>Bacteria</taxon>
        <taxon>Pseudomonadati</taxon>
        <taxon>Pseudomonadota</taxon>
        <taxon>Gammaproteobacteria</taxon>
        <taxon>Oceanospirillales</taxon>
        <taxon>Halomonadaceae</taxon>
        <taxon>Halomonas</taxon>
    </lineage>
</organism>
<accession>A0A856QWE7</accession>
<protein>
    <submittedName>
        <fullName evidence="5">Substrate-binding domain-containing protein</fullName>
    </submittedName>
</protein>
<name>A0A856QWE7_9GAMM</name>
<proteinExistence type="predicted"/>
<dbReference type="Gene3D" id="3.40.50.2300">
    <property type="match status" value="2"/>
</dbReference>
<dbReference type="CDD" id="cd01392">
    <property type="entry name" value="HTH_LacI"/>
    <property type="match status" value="1"/>
</dbReference>
<dbReference type="AlphaFoldDB" id="A0A856QWE7"/>
<sequence length="356" mass="39374">MRKASVTKSKQPITLKDLARELGVSTATVSNAFNRPDQLSTALRRRILDEAKRLGYRGPDARARSLRTGRSRIIGVVLAETLTYSLNDAVSSELLTGVAEVLDAHGHTLLLLSGRQPGSSHVPGSASMADGFIVYGLMPSDHLMGELPPQSPLVAVDFYVDERPTVHIDNEPACYAIACHALRHKPKRVGILCLRLLAEAHNGRIESQHNWLDSAQTITRSRLDGFYRALEEHGIERDQVPLWNIEENTHGVCTPVIEEILDLPEDERPDLLLCMSDRIALTALTLAEQRGIRVPEDLLLTGFDGIEEGQYRSPRLTTVRQDSIEKGRVAARMILGLDAPEHRRLNTTLILGESCP</sequence>
<dbReference type="Pfam" id="PF00356">
    <property type="entry name" value="LacI"/>
    <property type="match status" value="1"/>
</dbReference>
<reference evidence="5" key="1">
    <citation type="submission" date="2021-02" db="EMBL/GenBank/DDBJ databases">
        <title>Strain Y2R2, a novel species of the genus Halomonas.</title>
        <authorList>
            <person name="Huang H."/>
        </authorList>
    </citation>
    <scope>NUCLEOTIDE SEQUENCE</scope>
    <source>
        <strain evidence="5">Y2R2</strain>
    </source>
</reference>
<evidence type="ECO:0000256" key="2">
    <source>
        <dbReference type="ARBA" id="ARBA00023125"/>
    </source>
</evidence>
<dbReference type="Pfam" id="PF13377">
    <property type="entry name" value="Peripla_BP_3"/>
    <property type="match status" value="1"/>
</dbReference>
<dbReference type="Proteomes" id="UP000324285">
    <property type="component" value="Chromosome"/>
</dbReference>
<keyword evidence="1" id="KW-0805">Transcription regulation</keyword>
<dbReference type="SUPFAM" id="SSF47413">
    <property type="entry name" value="lambda repressor-like DNA-binding domains"/>
    <property type="match status" value="1"/>
</dbReference>
<dbReference type="PANTHER" id="PTHR30146:SF138">
    <property type="entry name" value="TRANSCRIPTIONAL REGULATORY PROTEIN"/>
    <property type="match status" value="1"/>
</dbReference>
<evidence type="ECO:0000259" key="4">
    <source>
        <dbReference type="PROSITE" id="PS50932"/>
    </source>
</evidence>
<dbReference type="InterPro" id="IPR010982">
    <property type="entry name" value="Lambda_DNA-bd_dom_sf"/>
</dbReference>
<dbReference type="GO" id="GO:0000976">
    <property type="term" value="F:transcription cis-regulatory region binding"/>
    <property type="evidence" value="ECO:0007669"/>
    <property type="project" value="TreeGrafter"/>
</dbReference>
<dbReference type="GO" id="GO:0003700">
    <property type="term" value="F:DNA-binding transcription factor activity"/>
    <property type="evidence" value="ECO:0007669"/>
    <property type="project" value="TreeGrafter"/>
</dbReference>
<dbReference type="InterPro" id="IPR000843">
    <property type="entry name" value="HTH_LacI"/>
</dbReference>
<dbReference type="PANTHER" id="PTHR30146">
    <property type="entry name" value="LACI-RELATED TRANSCRIPTIONAL REPRESSOR"/>
    <property type="match status" value="1"/>
</dbReference>
<evidence type="ECO:0000313" key="6">
    <source>
        <dbReference type="Proteomes" id="UP000324285"/>
    </source>
</evidence>
<dbReference type="EMBL" id="CP038437">
    <property type="protein sequence ID" value="QEM84139.2"/>
    <property type="molecule type" value="Genomic_DNA"/>
</dbReference>
<evidence type="ECO:0000313" key="5">
    <source>
        <dbReference type="EMBL" id="QEM84139.2"/>
    </source>
</evidence>
<dbReference type="CDD" id="cd06279">
    <property type="entry name" value="PBP1_LacI-like"/>
    <property type="match status" value="1"/>
</dbReference>
<dbReference type="KEGG" id="hbh:E4T21_15385"/>
<evidence type="ECO:0000256" key="3">
    <source>
        <dbReference type="ARBA" id="ARBA00023163"/>
    </source>
</evidence>
<keyword evidence="6" id="KW-1185">Reference proteome</keyword>
<dbReference type="InterPro" id="IPR046335">
    <property type="entry name" value="LacI/GalR-like_sensor"/>
</dbReference>
<feature type="domain" description="HTH lacI-type" evidence="4">
    <location>
        <begin position="13"/>
        <end position="68"/>
    </location>
</feature>
<dbReference type="SUPFAM" id="SSF53822">
    <property type="entry name" value="Periplasmic binding protein-like I"/>
    <property type="match status" value="1"/>
</dbReference>